<dbReference type="InterPro" id="IPR043128">
    <property type="entry name" value="Rev_trsase/Diguanyl_cyclase"/>
</dbReference>
<dbReference type="GO" id="GO:0052621">
    <property type="term" value="F:diguanylate cyclase activity"/>
    <property type="evidence" value="ECO:0007669"/>
    <property type="project" value="UniProtKB-EC"/>
</dbReference>
<evidence type="ECO:0000313" key="5">
    <source>
        <dbReference type="Proteomes" id="UP001238540"/>
    </source>
</evidence>
<organism evidence="4 5">
    <name type="scientific">Vibrio ostreicida</name>
    <dbReference type="NCBI Taxonomy" id="526588"/>
    <lineage>
        <taxon>Bacteria</taxon>
        <taxon>Pseudomonadati</taxon>
        <taxon>Pseudomonadota</taxon>
        <taxon>Gammaproteobacteria</taxon>
        <taxon>Vibrionales</taxon>
        <taxon>Vibrionaceae</taxon>
        <taxon>Vibrio</taxon>
    </lineage>
</organism>
<dbReference type="Pfam" id="PF20975">
    <property type="entry name" value="DGCcoil"/>
    <property type="match status" value="1"/>
</dbReference>
<comment type="catalytic activity">
    <reaction evidence="2">
        <text>2 GTP = 3',3'-c-di-GMP + 2 diphosphate</text>
        <dbReference type="Rhea" id="RHEA:24898"/>
        <dbReference type="ChEBI" id="CHEBI:33019"/>
        <dbReference type="ChEBI" id="CHEBI:37565"/>
        <dbReference type="ChEBI" id="CHEBI:58805"/>
        <dbReference type="EC" id="2.7.7.65"/>
    </reaction>
</comment>
<dbReference type="NCBIfam" id="TIGR00254">
    <property type="entry name" value="GGDEF"/>
    <property type="match status" value="1"/>
</dbReference>
<gene>
    <name evidence="4" type="ORF">QWZ16_13355</name>
</gene>
<keyword evidence="4" id="KW-0808">Transferase</keyword>
<dbReference type="InterPro" id="IPR050469">
    <property type="entry name" value="Diguanylate_Cyclase"/>
</dbReference>
<dbReference type="InterPro" id="IPR029787">
    <property type="entry name" value="Nucleotide_cyclase"/>
</dbReference>
<sequence length="521" mass="59434">MGVLGQDIQLQLQNLKSQLEQVRLAQRDTSFKFNREQKVLKRILASLSEACMGENPRLNSGLSELRQALEQQKDVSALIPQFAVLERLLKQQCLALATQTEQLNSQVKNSGEALLRVTGLPAKIKRDLRDLLNYSDEIRCPTTNSAQQLLAIYERSLKIITSNPDTTISHIANATDKALLLSLSDELQHVITELDFEGESGELLADIRTKLLIGVNTHSLLELILQVMKLVIQGTKYERQTSEKFLEQVNSSLCRSLNRASQDVDQSQTYFEHRQSINSELNELVSESKNKVEQACSVETLQSDMRPLLAKLSSLSDRLHHAEQREQTLIEHMSFGKNQLEALFDVTQDYRRRLEDQTKRALLDPLTKIYNRTAFNDRLELEYRRWIRTQNNLRVILLDVDGFKAINDSFGYTAGDKALKIIARTIKSEFKNTDTVARFSGEEFIVLMPDSIDNDCFDTIQTIQRKVAKLPFKFREQNLSITMSTSSTAFKDSDTPEGVLERLNRFLNEASHSGPNQLIWK</sequence>
<reference evidence="5" key="1">
    <citation type="journal article" date="2019" name="Int. J. Syst. Evol. Microbiol.">
        <title>The Global Catalogue of Microorganisms (GCM) 10K type strain sequencing project: providing services to taxonomists for standard genome sequencing and annotation.</title>
        <authorList>
            <consortium name="The Broad Institute Genomics Platform"/>
            <consortium name="The Broad Institute Genome Sequencing Center for Infectious Disease"/>
            <person name="Wu L."/>
            <person name="Ma J."/>
        </authorList>
    </citation>
    <scope>NUCLEOTIDE SEQUENCE [LARGE SCALE GENOMIC DNA]</scope>
    <source>
        <strain evidence="5">CECT 7398</strain>
    </source>
</reference>
<accession>A0ABT8BV95</accession>
<feature type="domain" description="GGDEF" evidence="3">
    <location>
        <begin position="391"/>
        <end position="521"/>
    </location>
</feature>
<dbReference type="PANTHER" id="PTHR45138:SF9">
    <property type="entry name" value="DIGUANYLATE CYCLASE DGCM-RELATED"/>
    <property type="match status" value="1"/>
</dbReference>
<comment type="caution">
    <text evidence="4">The sequence shown here is derived from an EMBL/GenBank/DDBJ whole genome shotgun (WGS) entry which is preliminary data.</text>
</comment>
<dbReference type="InterPro" id="IPR048516">
    <property type="entry name" value="DGCcoil"/>
</dbReference>
<evidence type="ECO:0000256" key="2">
    <source>
        <dbReference type="ARBA" id="ARBA00034247"/>
    </source>
</evidence>
<keyword evidence="4" id="KW-0548">Nucleotidyltransferase</keyword>
<evidence type="ECO:0000256" key="1">
    <source>
        <dbReference type="ARBA" id="ARBA00012528"/>
    </source>
</evidence>
<protein>
    <recommendedName>
        <fullName evidence="1">diguanylate cyclase</fullName>
        <ecNumber evidence="1">2.7.7.65</ecNumber>
    </recommendedName>
</protein>
<keyword evidence="5" id="KW-1185">Reference proteome</keyword>
<proteinExistence type="predicted"/>
<dbReference type="EC" id="2.7.7.65" evidence="1"/>
<dbReference type="Proteomes" id="UP001238540">
    <property type="component" value="Unassembled WGS sequence"/>
</dbReference>
<name>A0ABT8BV95_9VIBR</name>
<dbReference type="PANTHER" id="PTHR45138">
    <property type="entry name" value="REGULATORY COMPONENTS OF SENSORY TRANSDUCTION SYSTEM"/>
    <property type="match status" value="1"/>
</dbReference>
<dbReference type="PROSITE" id="PS50887">
    <property type="entry name" value="GGDEF"/>
    <property type="match status" value="1"/>
</dbReference>
<evidence type="ECO:0000313" key="4">
    <source>
        <dbReference type="EMBL" id="MDN3610692.1"/>
    </source>
</evidence>
<dbReference type="RefSeq" id="WP_170882169.1">
    <property type="nucleotide sequence ID" value="NZ_JABEYA020000001.1"/>
</dbReference>
<dbReference type="InterPro" id="IPR000160">
    <property type="entry name" value="GGDEF_dom"/>
</dbReference>
<evidence type="ECO:0000259" key="3">
    <source>
        <dbReference type="PROSITE" id="PS50887"/>
    </source>
</evidence>
<dbReference type="Gene3D" id="3.30.70.270">
    <property type="match status" value="1"/>
</dbReference>
<dbReference type="CDD" id="cd01949">
    <property type="entry name" value="GGDEF"/>
    <property type="match status" value="1"/>
</dbReference>
<dbReference type="SUPFAM" id="SSF55073">
    <property type="entry name" value="Nucleotide cyclase"/>
    <property type="match status" value="1"/>
</dbReference>
<dbReference type="Pfam" id="PF00990">
    <property type="entry name" value="GGDEF"/>
    <property type="match status" value="1"/>
</dbReference>
<dbReference type="SMART" id="SM00267">
    <property type="entry name" value="GGDEF"/>
    <property type="match status" value="1"/>
</dbReference>
<dbReference type="EMBL" id="JAUFQC010000001">
    <property type="protein sequence ID" value="MDN3610692.1"/>
    <property type="molecule type" value="Genomic_DNA"/>
</dbReference>